<dbReference type="Proteomes" id="UP000191500">
    <property type="component" value="Unassembled WGS sequence"/>
</dbReference>
<comment type="caution">
    <text evidence="1">The sequence shown here is derived from an EMBL/GenBank/DDBJ whole genome shotgun (WGS) entry which is preliminary data.</text>
</comment>
<name>A0A1V6UE91_9EURO</name>
<dbReference type="AlphaFoldDB" id="A0A1V6UE91"/>
<keyword evidence="2" id="KW-1185">Reference proteome</keyword>
<evidence type="ECO:0000313" key="1">
    <source>
        <dbReference type="EMBL" id="OQE36758.1"/>
    </source>
</evidence>
<reference evidence="2" key="1">
    <citation type="journal article" date="2017" name="Nat. Microbiol.">
        <title>Global analysis of biosynthetic gene clusters reveals vast potential of secondary metabolite production in Penicillium species.</title>
        <authorList>
            <person name="Nielsen J.C."/>
            <person name="Grijseels S."/>
            <person name="Prigent S."/>
            <person name="Ji B."/>
            <person name="Dainat J."/>
            <person name="Nielsen K.F."/>
            <person name="Frisvad J.C."/>
            <person name="Workman M."/>
            <person name="Nielsen J."/>
        </authorList>
    </citation>
    <scope>NUCLEOTIDE SEQUENCE [LARGE SCALE GENOMIC DNA]</scope>
    <source>
        <strain evidence="2">IBT 31321</strain>
    </source>
</reference>
<organism evidence="1 2">
    <name type="scientific">Penicillium coprophilum</name>
    <dbReference type="NCBI Taxonomy" id="36646"/>
    <lineage>
        <taxon>Eukaryota</taxon>
        <taxon>Fungi</taxon>
        <taxon>Dikarya</taxon>
        <taxon>Ascomycota</taxon>
        <taxon>Pezizomycotina</taxon>
        <taxon>Eurotiomycetes</taxon>
        <taxon>Eurotiomycetidae</taxon>
        <taxon>Eurotiales</taxon>
        <taxon>Aspergillaceae</taxon>
        <taxon>Penicillium</taxon>
    </lineage>
</organism>
<gene>
    <name evidence="1" type="ORF">PENCOP_c011G01061</name>
</gene>
<accession>A0A1V6UE91</accession>
<evidence type="ECO:0000313" key="2">
    <source>
        <dbReference type="Proteomes" id="UP000191500"/>
    </source>
</evidence>
<sequence>MAIWAWRKRWFVHGGIEDVDVDV</sequence>
<proteinExistence type="predicted"/>
<protein>
    <submittedName>
        <fullName evidence="1">Uncharacterized protein</fullName>
    </submittedName>
</protein>
<dbReference type="EMBL" id="MDDG01000011">
    <property type="protein sequence ID" value="OQE36758.1"/>
    <property type="molecule type" value="Genomic_DNA"/>
</dbReference>